<dbReference type="PROSITE" id="PS51819">
    <property type="entry name" value="VOC"/>
    <property type="match status" value="1"/>
</dbReference>
<gene>
    <name evidence="2" type="ORF">C7M71_012695</name>
</gene>
<keyword evidence="3" id="KW-1185">Reference proteome</keyword>
<evidence type="ECO:0000259" key="1">
    <source>
        <dbReference type="PROSITE" id="PS51819"/>
    </source>
</evidence>
<dbReference type="EMBL" id="CP031264">
    <property type="protein sequence ID" value="AXI78171.1"/>
    <property type="molecule type" value="Genomic_DNA"/>
</dbReference>
<proteinExistence type="predicted"/>
<dbReference type="InterPro" id="IPR037523">
    <property type="entry name" value="VOC_core"/>
</dbReference>
<dbReference type="SUPFAM" id="SSF54593">
    <property type="entry name" value="Glyoxalase/Bleomycin resistance protein/Dihydroxybiphenyl dioxygenase"/>
    <property type="match status" value="1"/>
</dbReference>
<sequence>MTELVTLQAVALDCEDAVALAEFYAALLGAKANTEDPEWTEVTLDSGLALAFQQVADHRPPQWPDPAHPQQFHLDFRVPDIEAAQQHALSLGATFIEDRLRPDGTGWRVFTDPAGHPFCLCVCSS</sequence>
<reference evidence="3" key="1">
    <citation type="submission" date="2018-07" db="EMBL/GenBank/DDBJ databases">
        <title>Streptacidiphilus bronchialis DSM 106435 chromosome.</title>
        <authorList>
            <person name="Batra D."/>
            <person name="Gulvik C.A."/>
        </authorList>
    </citation>
    <scope>NUCLEOTIDE SEQUENCE [LARGE SCALE GENOMIC DNA]</scope>
    <source>
        <strain evidence="3">DSM 106435</strain>
    </source>
</reference>
<dbReference type="Proteomes" id="UP000249340">
    <property type="component" value="Chromosome"/>
</dbReference>
<dbReference type="RefSeq" id="WP_111490871.1">
    <property type="nucleotide sequence ID" value="NZ_CP031264.1"/>
</dbReference>
<protein>
    <submittedName>
        <fullName evidence="2">VOC family protein</fullName>
    </submittedName>
</protein>
<dbReference type="InterPro" id="IPR041581">
    <property type="entry name" value="Glyoxalase_6"/>
</dbReference>
<accession>A0A345SWR6</accession>
<evidence type="ECO:0000313" key="2">
    <source>
        <dbReference type="EMBL" id="AXI78171.1"/>
    </source>
</evidence>
<dbReference type="AlphaFoldDB" id="A0A345SWR6"/>
<feature type="domain" description="VOC" evidence="1">
    <location>
        <begin position="6"/>
        <end position="123"/>
    </location>
</feature>
<dbReference type="KEGG" id="stri:C7M71_012695"/>
<organism evidence="2 3">
    <name type="scientific">Peterkaempfera bronchialis</name>
    <dbReference type="NCBI Taxonomy" id="2126346"/>
    <lineage>
        <taxon>Bacteria</taxon>
        <taxon>Bacillati</taxon>
        <taxon>Actinomycetota</taxon>
        <taxon>Actinomycetes</taxon>
        <taxon>Kitasatosporales</taxon>
        <taxon>Streptomycetaceae</taxon>
        <taxon>Peterkaempfera</taxon>
    </lineage>
</organism>
<dbReference type="InterPro" id="IPR029068">
    <property type="entry name" value="Glyas_Bleomycin-R_OHBP_Dase"/>
</dbReference>
<dbReference type="Pfam" id="PF18029">
    <property type="entry name" value="Glyoxalase_6"/>
    <property type="match status" value="1"/>
</dbReference>
<dbReference type="Gene3D" id="3.10.180.10">
    <property type="entry name" value="2,3-Dihydroxybiphenyl 1,2-Dioxygenase, domain 1"/>
    <property type="match status" value="1"/>
</dbReference>
<dbReference type="PANTHER" id="PTHR35908:SF1">
    <property type="entry name" value="CONSERVED PROTEIN"/>
    <property type="match status" value="1"/>
</dbReference>
<dbReference type="CDD" id="cd06587">
    <property type="entry name" value="VOC"/>
    <property type="match status" value="1"/>
</dbReference>
<name>A0A345SWR6_9ACTN</name>
<evidence type="ECO:0000313" key="3">
    <source>
        <dbReference type="Proteomes" id="UP000249340"/>
    </source>
</evidence>
<dbReference type="PANTHER" id="PTHR35908">
    <property type="entry name" value="HYPOTHETICAL FUSION PROTEIN"/>
    <property type="match status" value="1"/>
</dbReference>
<dbReference type="OrthoDB" id="1645442at2"/>